<dbReference type="Pfam" id="PF01882">
    <property type="entry name" value="DUF58"/>
    <property type="match status" value="1"/>
</dbReference>
<name>A0A5C6EDH4_9BACT</name>
<comment type="caution">
    <text evidence="3">The sequence shown here is derived from an EMBL/GenBank/DDBJ whole genome shotgun (WGS) entry which is preliminary data.</text>
</comment>
<reference evidence="3 4" key="1">
    <citation type="submission" date="2019-02" db="EMBL/GenBank/DDBJ databases">
        <title>Deep-cultivation of Planctomycetes and their phenomic and genomic characterization uncovers novel biology.</title>
        <authorList>
            <person name="Wiegand S."/>
            <person name="Jogler M."/>
            <person name="Boedeker C."/>
            <person name="Pinto D."/>
            <person name="Vollmers J."/>
            <person name="Rivas-Marin E."/>
            <person name="Kohn T."/>
            <person name="Peeters S.H."/>
            <person name="Heuer A."/>
            <person name="Rast P."/>
            <person name="Oberbeckmann S."/>
            <person name="Bunk B."/>
            <person name="Jeske O."/>
            <person name="Meyerdierks A."/>
            <person name="Storesund J.E."/>
            <person name="Kallscheuer N."/>
            <person name="Luecker S."/>
            <person name="Lage O.M."/>
            <person name="Pohl T."/>
            <person name="Merkel B.J."/>
            <person name="Hornburger P."/>
            <person name="Mueller R.-W."/>
            <person name="Bruemmer F."/>
            <person name="Labrenz M."/>
            <person name="Spormann A.M."/>
            <person name="Op Den Camp H."/>
            <person name="Overmann J."/>
            <person name="Amann R."/>
            <person name="Jetten M.S.M."/>
            <person name="Mascher T."/>
            <person name="Medema M.H."/>
            <person name="Devos D.P."/>
            <person name="Kaster A.-K."/>
            <person name="Ovreas L."/>
            <person name="Rohde M."/>
            <person name="Galperin M.Y."/>
            <person name="Jogler C."/>
        </authorList>
    </citation>
    <scope>NUCLEOTIDE SEQUENCE [LARGE SCALE GENOMIC DNA]</scope>
    <source>
        <strain evidence="3 4">Q31b</strain>
    </source>
</reference>
<feature type="transmembrane region" description="Helical" evidence="1">
    <location>
        <begin position="6"/>
        <end position="29"/>
    </location>
</feature>
<protein>
    <recommendedName>
        <fullName evidence="2">DUF58 domain-containing protein</fullName>
    </recommendedName>
</protein>
<dbReference type="AlphaFoldDB" id="A0A5C6EDH4"/>
<dbReference type="OrthoDB" id="9789943at2"/>
<organism evidence="3 4">
    <name type="scientific">Novipirellula aureliae</name>
    <dbReference type="NCBI Taxonomy" id="2527966"/>
    <lineage>
        <taxon>Bacteria</taxon>
        <taxon>Pseudomonadati</taxon>
        <taxon>Planctomycetota</taxon>
        <taxon>Planctomycetia</taxon>
        <taxon>Pirellulales</taxon>
        <taxon>Pirellulaceae</taxon>
        <taxon>Novipirellula</taxon>
    </lineage>
</organism>
<dbReference type="PANTHER" id="PTHR34351:SF2">
    <property type="entry name" value="DUF58 DOMAIN-CONTAINING PROTEIN"/>
    <property type="match status" value="1"/>
</dbReference>
<keyword evidence="1" id="KW-0812">Transmembrane</keyword>
<evidence type="ECO:0000313" key="3">
    <source>
        <dbReference type="EMBL" id="TWU45761.1"/>
    </source>
</evidence>
<dbReference type="InterPro" id="IPR002881">
    <property type="entry name" value="DUF58"/>
</dbReference>
<sequence length="421" mass="46713">MLFGASLWLLVGMATALLVFANYYLAILWTRSVVATRRGGDCELKIGSTVCIEIKLSNRSRLPVLWVLVEDLLPRRALMFNPPALGVDGTRIQVMFLWGNQTKHLKYEMQLNRRGYFQIGPTVLETGDLMGLYRRYRVGTDPQYITVLPNIIPLAAYEIGSRRPIGEIKMRANVMDDPTRLRGIRRWQPGDPMRSVHWAATARTGTLHSKIYEPSSIAGATLILDLHTTSNPQQHEPVRSDLAITAAASIAHALHDLGEPCGLATNGRDAADRIRSEGWVGDYRVRGQASEATSMLEKSDRLRPIVKMASRDTANLREIVSTLARLERSDGLTLSELLIESESRLSSETTMLILLQQCAPESLAAILGLSRRGWAVAVMINTYDINDYSAIAGPLIAARIPTFYLSSAESIAEVCRQSILR</sequence>
<accession>A0A5C6EDH4</accession>
<gene>
    <name evidence="3" type="ORF">Q31b_09370</name>
</gene>
<feature type="domain" description="DUF58" evidence="2">
    <location>
        <begin position="184"/>
        <end position="271"/>
    </location>
</feature>
<keyword evidence="4" id="KW-1185">Reference proteome</keyword>
<dbReference type="PANTHER" id="PTHR34351">
    <property type="entry name" value="SLR1927 PROTEIN-RELATED"/>
    <property type="match status" value="1"/>
</dbReference>
<dbReference type="EMBL" id="SJPY01000001">
    <property type="protein sequence ID" value="TWU45761.1"/>
    <property type="molecule type" value="Genomic_DNA"/>
</dbReference>
<evidence type="ECO:0000259" key="2">
    <source>
        <dbReference type="Pfam" id="PF01882"/>
    </source>
</evidence>
<evidence type="ECO:0000313" key="4">
    <source>
        <dbReference type="Proteomes" id="UP000315471"/>
    </source>
</evidence>
<evidence type="ECO:0000256" key="1">
    <source>
        <dbReference type="SAM" id="Phobius"/>
    </source>
</evidence>
<keyword evidence="1" id="KW-0472">Membrane</keyword>
<keyword evidence="1" id="KW-1133">Transmembrane helix</keyword>
<dbReference type="Proteomes" id="UP000315471">
    <property type="component" value="Unassembled WGS sequence"/>
</dbReference>
<proteinExistence type="predicted"/>